<dbReference type="EMBL" id="UINC01017196">
    <property type="protein sequence ID" value="SVA70962.1"/>
    <property type="molecule type" value="Genomic_DNA"/>
</dbReference>
<evidence type="ECO:0000259" key="1">
    <source>
        <dbReference type="Pfam" id="PF19313"/>
    </source>
</evidence>
<accession>A0A381Y2M9</accession>
<feature type="domain" description="DUF5916" evidence="1">
    <location>
        <begin position="257"/>
        <end position="327"/>
    </location>
</feature>
<sequence>MYKITILANIIPFILIAKGVGDNIIDPVSFPRPSIKAYRINEEITVDGYLDEPAWLLADSITQFYQAKPYVGMPATEKTTVKTIYDNKFLYVSAICYDSNPEGIIATSLEQDFDSQNTDLFGLSLDTFYDRESAFIFLFNVNGAIKDLYITNDGAGYNANWEGIVHRKTRIFNKGWIVEMAIPFTTLRFDMKLKQQNWGINFLRRIRRKTEDVYWSPLQRHERLLKISKAGTLTGLREIQPSRNFGIKPFGITDKTLEGDSKTSGDIGLDVKYGVTPSMTLDLTYNTDFSQVEADEERVNLTRFPIFFPEKRDFFLENANIFTFGDINKLDYRMAPNRYGREFFLFNSRNIGLENGNVIPIIGGGRLTGMIGDFEIGTLGMQTKGTEISDPTNFGLFRLRKKILERSNIGLIMANKSSSGLSFNQSYGVDANLQFFRYLILYGYHAKTEGSSNDANNSASRIAVAWRDDFLNTSFYYKRVGESFNPDLGFIRRTGINELYGTVGVHQQLSNQFIYEINPYLEVNQIEKPTSEIETQTISAGLDFTFSDGARMMNKITKNREGVFYSFPLYGSQIDTGDYYFTNYTSYFISNKSRPISATVGLNGGGFYNGNRKSITLKSLFRIGYRFSMELGGQRNEISLSDSDFSVNTYSLKIKYNHSINLLNSLYLQYNEAERKLITNVRINIIHAPLSDLFLVYSEIRDVDNTNSKSGYIALKLTKLFGI</sequence>
<name>A0A381Y2M9_9ZZZZ</name>
<reference evidence="2" key="1">
    <citation type="submission" date="2018-05" db="EMBL/GenBank/DDBJ databases">
        <authorList>
            <person name="Lanie J.A."/>
            <person name="Ng W.-L."/>
            <person name="Kazmierczak K.M."/>
            <person name="Andrzejewski T.M."/>
            <person name="Davidsen T.M."/>
            <person name="Wayne K.J."/>
            <person name="Tettelin H."/>
            <person name="Glass J.I."/>
            <person name="Rusch D."/>
            <person name="Podicherti R."/>
            <person name="Tsui H.-C.T."/>
            <person name="Winkler M.E."/>
        </authorList>
    </citation>
    <scope>NUCLEOTIDE SEQUENCE</scope>
</reference>
<dbReference type="Gene3D" id="2.60.40.1190">
    <property type="match status" value="1"/>
</dbReference>
<dbReference type="Pfam" id="PF19313">
    <property type="entry name" value="DUF5916"/>
    <property type="match status" value="1"/>
</dbReference>
<organism evidence="2">
    <name type="scientific">marine metagenome</name>
    <dbReference type="NCBI Taxonomy" id="408172"/>
    <lineage>
        <taxon>unclassified sequences</taxon>
        <taxon>metagenomes</taxon>
        <taxon>ecological metagenomes</taxon>
    </lineage>
</organism>
<protein>
    <recommendedName>
        <fullName evidence="1">DUF5916 domain-containing protein</fullName>
    </recommendedName>
</protein>
<gene>
    <name evidence="2" type="ORF">METZ01_LOCUS123816</name>
</gene>
<dbReference type="CDD" id="cd09618">
    <property type="entry name" value="CBM9_like_2"/>
    <property type="match status" value="1"/>
</dbReference>
<evidence type="ECO:0000313" key="2">
    <source>
        <dbReference type="EMBL" id="SVA70962.1"/>
    </source>
</evidence>
<dbReference type="InterPro" id="IPR045670">
    <property type="entry name" value="DUF5916"/>
</dbReference>
<dbReference type="AlphaFoldDB" id="A0A381Y2M9"/>
<proteinExistence type="predicted"/>
<dbReference type="SUPFAM" id="SSF49344">
    <property type="entry name" value="CBD9-like"/>
    <property type="match status" value="1"/>
</dbReference>